<proteinExistence type="predicted"/>
<dbReference type="RefSeq" id="XP_060414428.1">
    <property type="nucleotide sequence ID" value="XM_060557730.1"/>
</dbReference>
<dbReference type="GeneID" id="85441970"/>
<comment type="caution">
    <text evidence="1">The sequence shown here is derived from an EMBL/GenBank/DDBJ whole genome shotgun (WGS) entry which is preliminary data.</text>
</comment>
<evidence type="ECO:0000313" key="2">
    <source>
        <dbReference type="Proteomes" id="UP001230504"/>
    </source>
</evidence>
<sequence length="149" mass="16918">MNHIGRAMSRTNKRNSYYDAQHPRPLEASSNNIECCFALFAFPARSSLAACGEEAQRGPFFSPSNQTPSVQCSRSFYPFRSRISCSANSRMGGRGLGHRRSSETRRGDACRTKLFRCRRFSCRLSTARQRQSKDKWYLAQGFVQGCMPI</sequence>
<dbReference type="AlphaFoldDB" id="A0AAD8V506"/>
<evidence type="ECO:0000313" key="1">
    <source>
        <dbReference type="EMBL" id="KAK1593104.1"/>
    </source>
</evidence>
<dbReference type="EMBL" id="JAHLJV010000027">
    <property type="protein sequence ID" value="KAK1593104.1"/>
    <property type="molecule type" value="Genomic_DNA"/>
</dbReference>
<dbReference type="Proteomes" id="UP001230504">
    <property type="component" value="Unassembled WGS sequence"/>
</dbReference>
<reference evidence="1" key="1">
    <citation type="submission" date="2021-06" db="EMBL/GenBank/DDBJ databases">
        <title>Comparative genomics, transcriptomics and evolutionary studies reveal genomic signatures of adaptation to plant cell wall in hemibiotrophic fungi.</title>
        <authorList>
            <consortium name="DOE Joint Genome Institute"/>
            <person name="Baroncelli R."/>
            <person name="Diaz J.F."/>
            <person name="Benocci T."/>
            <person name="Peng M."/>
            <person name="Battaglia E."/>
            <person name="Haridas S."/>
            <person name="Andreopoulos W."/>
            <person name="Labutti K."/>
            <person name="Pangilinan J."/>
            <person name="Floch G.L."/>
            <person name="Makela M.R."/>
            <person name="Henrissat B."/>
            <person name="Grigoriev I.V."/>
            <person name="Crouch J.A."/>
            <person name="De Vries R.P."/>
            <person name="Sukno S.A."/>
            <person name="Thon M.R."/>
        </authorList>
    </citation>
    <scope>NUCLEOTIDE SEQUENCE</scope>
    <source>
        <strain evidence="1">CBS 125086</strain>
    </source>
</reference>
<organism evidence="1 2">
    <name type="scientific">Colletotrichum navitas</name>
    <dbReference type="NCBI Taxonomy" id="681940"/>
    <lineage>
        <taxon>Eukaryota</taxon>
        <taxon>Fungi</taxon>
        <taxon>Dikarya</taxon>
        <taxon>Ascomycota</taxon>
        <taxon>Pezizomycotina</taxon>
        <taxon>Sordariomycetes</taxon>
        <taxon>Hypocreomycetidae</taxon>
        <taxon>Glomerellales</taxon>
        <taxon>Glomerellaceae</taxon>
        <taxon>Colletotrichum</taxon>
        <taxon>Colletotrichum graminicola species complex</taxon>
    </lineage>
</organism>
<keyword evidence="2" id="KW-1185">Reference proteome</keyword>
<gene>
    <name evidence="1" type="ORF">LY79DRAFT_552751</name>
</gene>
<protein>
    <submittedName>
        <fullName evidence="1">Uncharacterized protein</fullName>
    </submittedName>
</protein>
<name>A0AAD8V506_9PEZI</name>
<accession>A0AAD8V506</accession>